<evidence type="ECO:0000313" key="1">
    <source>
        <dbReference type="EMBL" id="PSR55651.1"/>
    </source>
</evidence>
<accession>A0A2T2YJH1</accession>
<dbReference type="PROSITE" id="PS51257">
    <property type="entry name" value="PROKAR_LIPOPROTEIN"/>
    <property type="match status" value="1"/>
</dbReference>
<comment type="caution">
    <text evidence="1">The sequence shown here is derived from an EMBL/GenBank/DDBJ whole genome shotgun (WGS) entry which is preliminary data.</text>
</comment>
<name>A0A2T2YJH1_9BACT</name>
<proteinExistence type="predicted"/>
<dbReference type="AlphaFoldDB" id="A0A2T2YJH1"/>
<reference evidence="1 2" key="1">
    <citation type="submission" date="2018-03" db="EMBL/GenBank/DDBJ databases">
        <title>Adhaeribacter sp. HMF7605 Genome sequencing and assembly.</title>
        <authorList>
            <person name="Kang H."/>
            <person name="Kang J."/>
            <person name="Cha I."/>
            <person name="Kim H."/>
            <person name="Joh K."/>
        </authorList>
    </citation>
    <scope>NUCLEOTIDE SEQUENCE [LARGE SCALE GENOMIC DNA]</scope>
    <source>
        <strain evidence="1 2">HMF7605</strain>
    </source>
</reference>
<dbReference type="EMBL" id="PYFT01000001">
    <property type="protein sequence ID" value="PSR55651.1"/>
    <property type="molecule type" value="Genomic_DNA"/>
</dbReference>
<evidence type="ECO:0000313" key="2">
    <source>
        <dbReference type="Proteomes" id="UP000240357"/>
    </source>
</evidence>
<organism evidence="1 2">
    <name type="scientific">Adhaeribacter arboris</name>
    <dbReference type="NCBI Taxonomy" id="2072846"/>
    <lineage>
        <taxon>Bacteria</taxon>
        <taxon>Pseudomonadati</taxon>
        <taxon>Bacteroidota</taxon>
        <taxon>Cytophagia</taxon>
        <taxon>Cytophagales</taxon>
        <taxon>Hymenobacteraceae</taxon>
        <taxon>Adhaeribacter</taxon>
    </lineage>
</organism>
<dbReference type="RefSeq" id="WP_106931831.1">
    <property type="nucleotide sequence ID" value="NZ_PYFT01000001.1"/>
</dbReference>
<sequence length="228" mass="25902">MAGGKKLHFKFCFFVIGLAMTSFSCEDTTSVIYENSVLGKQQFVHTIELIAFGATDDSINPHNRGYRADFYAHFNLSNDSIYTRQQISFFEQKEITAKLGFCNSLSTSKELVDLLAVIKQLKPGLIKQTNVPDGVLYCGKDYCLVYTCGASIKRYYFTRFNLLPEFEMFIDYAENTEHDTTLIKDDSQFDEDNVLSNIVNRVDFPRFKTIPPPVVSTVGFTPPAILRD</sequence>
<gene>
    <name evidence="1" type="ORF">AHMF7605_20140</name>
</gene>
<protein>
    <recommendedName>
        <fullName evidence="3">Lipoprotein</fullName>
    </recommendedName>
</protein>
<dbReference type="Proteomes" id="UP000240357">
    <property type="component" value="Unassembled WGS sequence"/>
</dbReference>
<keyword evidence="2" id="KW-1185">Reference proteome</keyword>
<evidence type="ECO:0008006" key="3">
    <source>
        <dbReference type="Google" id="ProtNLM"/>
    </source>
</evidence>